<feature type="domain" description="6-phosphogluconate dehydrogenase NADP-binding" evidence="4">
    <location>
        <begin position="2"/>
        <end position="157"/>
    </location>
</feature>
<name>A0A3D5QA44_FLESI</name>
<dbReference type="Pfam" id="PF03446">
    <property type="entry name" value="NAD_binding_2"/>
    <property type="match status" value="1"/>
</dbReference>
<dbReference type="GO" id="GO:0051287">
    <property type="term" value="F:NAD binding"/>
    <property type="evidence" value="ECO:0007669"/>
    <property type="project" value="InterPro"/>
</dbReference>
<accession>A0A3D5QA44</accession>
<sequence length="285" mass="30973">MKIGLIGLGKLGSAMAKRLDEQGHELIVYNRTLEKAEKSGFKYVKSPAELAEKDVKQIIINVYDSKAVNDILGANNGLLEGNLKNKIIIDTTTNHFDSVPNFHRLVKNAGGNYLEAPVIGSVIPAEKGMLMIVVSGDIKAYEQARGVFDSLGSKIFHFPETGKATKIKLINNMVLASFMATLSEAVSMAEKTGFSKDEALDLLAAGAGESKILNAKKAKLLSGDFSPHFSTRALVKDLEYMEELAYSFQQPALIGGLLKQMYTMTGAKGNFNDDFAAIYDLINNN</sequence>
<dbReference type="Gene3D" id="3.40.50.720">
    <property type="entry name" value="NAD(P)-binding Rossmann-like Domain"/>
    <property type="match status" value="1"/>
</dbReference>
<dbReference type="InterPro" id="IPR006115">
    <property type="entry name" value="6PGDH_NADP-bd"/>
</dbReference>
<dbReference type="PANTHER" id="PTHR43580">
    <property type="entry name" value="OXIDOREDUCTASE GLYR1-RELATED"/>
    <property type="match status" value="1"/>
</dbReference>
<dbReference type="GO" id="GO:0050661">
    <property type="term" value="F:NADP binding"/>
    <property type="evidence" value="ECO:0007669"/>
    <property type="project" value="InterPro"/>
</dbReference>
<evidence type="ECO:0000256" key="1">
    <source>
        <dbReference type="ARBA" id="ARBA00023002"/>
    </source>
</evidence>
<evidence type="ECO:0000259" key="4">
    <source>
        <dbReference type="Pfam" id="PF03446"/>
    </source>
</evidence>
<dbReference type="InterPro" id="IPR036291">
    <property type="entry name" value="NAD(P)-bd_dom_sf"/>
</dbReference>
<reference evidence="6 7" key="1">
    <citation type="journal article" date="2018" name="Nat. Biotechnol.">
        <title>A standardized bacterial taxonomy based on genome phylogeny substantially revises the tree of life.</title>
        <authorList>
            <person name="Parks D.H."/>
            <person name="Chuvochina M."/>
            <person name="Waite D.W."/>
            <person name="Rinke C."/>
            <person name="Skarshewski A."/>
            <person name="Chaumeil P.A."/>
            <person name="Hugenholtz P."/>
        </authorList>
    </citation>
    <scope>NUCLEOTIDE SEQUENCE [LARGE SCALE GENOMIC DNA]</scope>
    <source>
        <strain evidence="6">UBA8672</strain>
    </source>
</reference>
<feature type="domain" description="3-hydroxyisobutyrate dehydrogenase-like NAD-binding" evidence="5">
    <location>
        <begin position="162"/>
        <end position="281"/>
    </location>
</feature>
<dbReference type="InterPro" id="IPR015815">
    <property type="entry name" value="HIBADH-related"/>
</dbReference>
<dbReference type="PIRSF" id="PIRSF000103">
    <property type="entry name" value="HIBADH"/>
    <property type="match status" value="1"/>
</dbReference>
<protein>
    <submittedName>
        <fullName evidence="6">NAD(P)-dependent oxidoreductase</fullName>
    </submittedName>
</protein>
<dbReference type="InterPro" id="IPR029154">
    <property type="entry name" value="HIBADH-like_NADP-bd"/>
</dbReference>
<evidence type="ECO:0000313" key="6">
    <source>
        <dbReference type="EMBL" id="HCW92697.1"/>
    </source>
</evidence>
<evidence type="ECO:0000256" key="3">
    <source>
        <dbReference type="PIRSR" id="PIRSR000103-1"/>
    </source>
</evidence>
<dbReference type="InterPro" id="IPR008927">
    <property type="entry name" value="6-PGluconate_DH-like_C_sf"/>
</dbReference>
<keyword evidence="1" id="KW-0560">Oxidoreductase</keyword>
<dbReference type="Gene3D" id="1.10.1040.10">
    <property type="entry name" value="N-(1-d-carboxylethyl)-l-norvaline Dehydrogenase, domain 2"/>
    <property type="match status" value="1"/>
</dbReference>
<organism evidence="6 7">
    <name type="scientific">Flexistipes sinusarabici</name>
    <dbReference type="NCBI Taxonomy" id="2352"/>
    <lineage>
        <taxon>Bacteria</taxon>
        <taxon>Pseudomonadati</taxon>
        <taxon>Deferribacterota</taxon>
        <taxon>Deferribacteres</taxon>
        <taxon>Deferribacterales</taxon>
        <taxon>Flexistipitaceae</taxon>
        <taxon>Flexistipes</taxon>
    </lineage>
</organism>
<dbReference type="GO" id="GO:0016491">
    <property type="term" value="F:oxidoreductase activity"/>
    <property type="evidence" value="ECO:0007669"/>
    <property type="project" value="UniProtKB-KW"/>
</dbReference>
<comment type="caution">
    <text evidence="6">The sequence shown here is derived from an EMBL/GenBank/DDBJ whole genome shotgun (WGS) entry which is preliminary data.</text>
</comment>
<dbReference type="EMBL" id="DPPF01000067">
    <property type="protein sequence ID" value="HCW92697.1"/>
    <property type="molecule type" value="Genomic_DNA"/>
</dbReference>
<dbReference type="Proteomes" id="UP000262325">
    <property type="component" value="Unassembled WGS sequence"/>
</dbReference>
<dbReference type="AlphaFoldDB" id="A0A3D5QA44"/>
<feature type="active site" evidence="3">
    <location>
        <position position="168"/>
    </location>
</feature>
<dbReference type="SUPFAM" id="SSF51735">
    <property type="entry name" value="NAD(P)-binding Rossmann-fold domains"/>
    <property type="match status" value="1"/>
</dbReference>
<dbReference type="SUPFAM" id="SSF48179">
    <property type="entry name" value="6-phosphogluconate dehydrogenase C-terminal domain-like"/>
    <property type="match status" value="1"/>
</dbReference>
<gene>
    <name evidence="6" type="ORF">DHM44_03340</name>
</gene>
<dbReference type="RefSeq" id="WP_273266912.1">
    <property type="nucleotide sequence ID" value="NZ_JAAZVV010000128.1"/>
</dbReference>
<dbReference type="InterPro" id="IPR051265">
    <property type="entry name" value="HIBADH-related_NP60_sf"/>
</dbReference>
<dbReference type="Pfam" id="PF14833">
    <property type="entry name" value="NAD_binding_11"/>
    <property type="match status" value="1"/>
</dbReference>
<evidence type="ECO:0000259" key="5">
    <source>
        <dbReference type="Pfam" id="PF14833"/>
    </source>
</evidence>
<keyword evidence="2" id="KW-0520">NAD</keyword>
<proteinExistence type="predicted"/>
<dbReference type="PANTHER" id="PTHR43580:SF2">
    <property type="entry name" value="CYTOKINE-LIKE NUCLEAR FACTOR N-PAC"/>
    <property type="match status" value="1"/>
</dbReference>
<dbReference type="InterPro" id="IPR013328">
    <property type="entry name" value="6PGD_dom2"/>
</dbReference>
<evidence type="ECO:0000313" key="7">
    <source>
        <dbReference type="Proteomes" id="UP000262325"/>
    </source>
</evidence>
<evidence type="ECO:0000256" key="2">
    <source>
        <dbReference type="ARBA" id="ARBA00023027"/>
    </source>
</evidence>